<sequence length="51" mass="5335">MSKKLLYAILAGALSVSVLAACGEPADEPAPADDPAMETEDDIEVEEEEAE</sequence>
<feature type="compositionally biased region" description="Acidic residues" evidence="1">
    <location>
        <begin position="25"/>
        <end position="51"/>
    </location>
</feature>
<reference evidence="3" key="1">
    <citation type="submission" date="2024-07" db="EMBL/GenBank/DDBJ databases">
        <title>Identification and characteristics of an arsenic-resistant bacterial isolate, which belongs to a novel species.</title>
        <authorList>
            <person name="Juszczyk A."/>
            <person name="Kowalczyk A."/>
            <person name="Was K."/>
            <person name="Kosowicz W."/>
            <person name="Budzyn A."/>
            <person name="Latowski D."/>
        </authorList>
    </citation>
    <scope>NUCLEOTIDE SEQUENCE</scope>
    <source>
        <strain evidence="3">As8PL</strain>
    </source>
</reference>
<dbReference type="PROSITE" id="PS51257">
    <property type="entry name" value="PROKAR_LIPOPROTEIN"/>
    <property type="match status" value="1"/>
</dbReference>
<organism evidence="3">
    <name type="scientific">Alkalihalophilus sp. As8PL</name>
    <dbReference type="NCBI Taxonomy" id="3237103"/>
    <lineage>
        <taxon>Bacteria</taxon>
        <taxon>Bacillati</taxon>
        <taxon>Bacillota</taxon>
        <taxon>Bacilli</taxon>
        <taxon>Bacillales</taxon>
        <taxon>Bacillaceae</taxon>
        <taxon>Alkalihalophilus</taxon>
    </lineage>
</organism>
<feature type="signal peptide" evidence="2">
    <location>
        <begin position="1"/>
        <end position="20"/>
    </location>
</feature>
<keyword evidence="2" id="KW-0732">Signal</keyword>
<evidence type="ECO:0000256" key="1">
    <source>
        <dbReference type="SAM" id="MobiDB-lite"/>
    </source>
</evidence>
<dbReference type="EMBL" id="CP162551">
    <property type="protein sequence ID" value="XDI37343.1"/>
    <property type="molecule type" value="Genomic_DNA"/>
</dbReference>
<evidence type="ECO:0000313" key="3">
    <source>
        <dbReference type="EMBL" id="XDI37343.1"/>
    </source>
</evidence>
<protein>
    <submittedName>
        <fullName evidence="3">Uncharacterized protein</fullName>
    </submittedName>
</protein>
<dbReference type="RefSeq" id="WP_368504698.1">
    <property type="nucleotide sequence ID" value="NZ_CP162551.1"/>
</dbReference>
<accession>A0AB39BUU0</accession>
<dbReference type="AlphaFoldDB" id="A0AB39BUU0"/>
<feature type="region of interest" description="Disordered" evidence="1">
    <location>
        <begin position="24"/>
        <end position="51"/>
    </location>
</feature>
<feature type="chain" id="PRO_5044205488" evidence="2">
    <location>
        <begin position="21"/>
        <end position="51"/>
    </location>
</feature>
<evidence type="ECO:0000256" key="2">
    <source>
        <dbReference type="SAM" id="SignalP"/>
    </source>
</evidence>
<name>A0AB39BUU0_9BACI</name>
<proteinExistence type="predicted"/>
<gene>
    <name evidence="3" type="ORF">AB3N04_03225</name>
</gene>